<feature type="compositionally biased region" description="Polar residues" evidence="1">
    <location>
        <begin position="36"/>
        <end position="46"/>
    </location>
</feature>
<evidence type="ECO:0000313" key="2">
    <source>
        <dbReference type="EMBL" id="KAF4958516.1"/>
    </source>
</evidence>
<dbReference type="EMBL" id="JABFAI010000050">
    <property type="protein sequence ID" value="KAF4958516.1"/>
    <property type="molecule type" value="Genomic_DNA"/>
</dbReference>
<evidence type="ECO:0000256" key="1">
    <source>
        <dbReference type="SAM" id="MobiDB-lite"/>
    </source>
</evidence>
<feature type="compositionally biased region" description="Polar residues" evidence="1">
    <location>
        <begin position="1"/>
        <end position="10"/>
    </location>
</feature>
<gene>
    <name evidence="2" type="ORF">FGADI_2316</name>
</gene>
<feature type="region of interest" description="Disordered" evidence="1">
    <location>
        <begin position="132"/>
        <end position="191"/>
    </location>
</feature>
<feature type="compositionally biased region" description="Polar residues" evidence="1">
    <location>
        <begin position="139"/>
        <end position="162"/>
    </location>
</feature>
<organism evidence="2 3">
    <name type="scientific">Fusarium gaditjirri</name>
    <dbReference type="NCBI Taxonomy" id="282569"/>
    <lineage>
        <taxon>Eukaryota</taxon>
        <taxon>Fungi</taxon>
        <taxon>Dikarya</taxon>
        <taxon>Ascomycota</taxon>
        <taxon>Pezizomycotina</taxon>
        <taxon>Sordariomycetes</taxon>
        <taxon>Hypocreomycetidae</taxon>
        <taxon>Hypocreales</taxon>
        <taxon>Nectriaceae</taxon>
        <taxon>Fusarium</taxon>
        <taxon>Fusarium nisikadoi species complex</taxon>
    </lineage>
</organism>
<proteinExistence type="predicted"/>
<dbReference type="Proteomes" id="UP000604273">
    <property type="component" value="Unassembled WGS sequence"/>
</dbReference>
<evidence type="ECO:0000313" key="3">
    <source>
        <dbReference type="Proteomes" id="UP000604273"/>
    </source>
</evidence>
<name>A0A8H4X2H6_9HYPO</name>
<dbReference type="AlphaFoldDB" id="A0A8H4X2H6"/>
<protein>
    <submittedName>
        <fullName evidence="2">Uncharacterized protein</fullName>
    </submittedName>
</protein>
<keyword evidence="3" id="KW-1185">Reference proteome</keyword>
<reference evidence="2" key="2">
    <citation type="submission" date="2020-05" db="EMBL/GenBank/DDBJ databases">
        <authorList>
            <person name="Kim H.-S."/>
            <person name="Proctor R.H."/>
            <person name="Brown D.W."/>
        </authorList>
    </citation>
    <scope>NUCLEOTIDE SEQUENCE</scope>
    <source>
        <strain evidence="2">NRRL 45417</strain>
    </source>
</reference>
<comment type="caution">
    <text evidence="2">The sequence shown here is derived from an EMBL/GenBank/DDBJ whole genome shotgun (WGS) entry which is preliminary data.</text>
</comment>
<accession>A0A8H4X2H6</accession>
<reference evidence="2" key="1">
    <citation type="journal article" date="2020" name="BMC Genomics">
        <title>Correction to: Identification and distribution of gene clusters required for synthesis of sphingolipid metabolism inhibitors in diverse species of the filamentous fungus Fusarium.</title>
        <authorList>
            <person name="Kim H.S."/>
            <person name="Lohmar J.M."/>
            <person name="Busman M."/>
            <person name="Brown D.W."/>
            <person name="Naumann T.A."/>
            <person name="Divon H.H."/>
            <person name="Lysoe E."/>
            <person name="Uhlig S."/>
            <person name="Proctor R.H."/>
        </authorList>
    </citation>
    <scope>NUCLEOTIDE SEQUENCE</scope>
    <source>
        <strain evidence="2">NRRL 45417</strain>
    </source>
</reference>
<feature type="region of interest" description="Disordered" evidence="1">
    <location>
        <begin position="1"/>
        <end position="105"/>
    </location>
</feature>
<feature type="compositionally biased region" description="Polar residues" evidence="1">
    <location>
        <begin position="70"/>
        <end position="83"/>
    </location>
</feature>
<sequence length="191" mass="20740">MVATTASDRSAQGLDIPRCDSSSEPCAETSRGKEYNPTTREQNAQSLPIREPRVEAAPVEKSPVNEGDINIQTGSPLSGSTGRVPSHDDATAYRNESFQGHEELRSTWRNRLEGFLIIEMYGAECASARVEELDEDITTENTADRQSLPAPTSSNEPTNANTELPGPDGFEARHSTSGREPRDLSVTFGSD</sequence>
<feature type="compositionally biased region" description="Basic and acidic residues" evidence="1">
    <location>
        <begin position="170"/>
        <end position="183"/>
    </location>
</feature>